<proteinExistence type="predicted"/>
<name>A0A1R4JMQ6_9MICC</name>
<dbReference type="EMBL" id="FUKP01000063">
    <property type="protein sequence ID" value="SJN33214.1"/>
    <property type="molecule type" value="Genomic_DNA"/>
</dbReference>
<gene>
    <name evidence="1" type="ORF">FM125_09480</name>
</gene>
<dbReference type="AlphaFoldDB" id="A0A1R4JMQ6"/>
<protein>
    <submittedName>
        <fullName evidence="1">Uncharacterized protein</fullName>
    </submittedName>
</protein>
<evidence type="ECO:0000313" key="1">
    <source>
        <dbReference type="EMBL" id="SJN33214.1"/>
    </source>
</evidence>
<accession>A0A1R4JMQ6</accession>
<evidence type="ECO:0000313" key="2">
    <source>
        <dbReference type="Proteomes" id="UP000196230"/>
    </source>
</evidence>
<sequence>MGGCCPGGRPWGRCAVAAVVRRVRVRPAAQCGCGRTRTSASLSVNASTEIFHTFAGIGMNAGLSVGDAVCRALKRPVEPLS</sequence>
<organism evidence="1 2">
    <name type="scientific">Micrococcus lylae</name>
    <dbReference type="NCBI Taxonomy" id="1273"/>
    <lineage>
        <taxon>Bacteria</taxon>
        <taxon>Bacillati</taxon>
        <taxon>Actinomycetota</taxon>
        <taxon>Actinomycetes</taxon>
        <taxon>Micrococcales</taxon>
        <taxon>Micrococcaceae</taxon>
        <taxon>Micrococcus</taxon>
    </lineage>
</organism>
<dbReference type="Proteomes" id="UP000196230">
    <property type="component" value="Unassembled WGS sequence"/>
</dbReference>
<reference evidence="1 2" key="1">
    <citation type="submission" date="2017-02" db="EMBL/GenBank/DDBJ databases">
        <authorList>
            <person name="Peterson S.W."/>
        </authorList>
    </citation>
    <scope>NUCLEOTIDE SEQUENCE [LARGE SCALE GENOMIC DNA]</scope>
    <source>
        <strain evidence="1 2">2B3F</strain>
    </source>
</reference>